<reference evidence="1" key="1">
    <citation type="journal article" date="2023" name="Mol. Phylogenet. Evol.">
        <title>Genome-scale phylogeny and comparative genomics of the fungal order Sordariales.</title>
        <authorList>
            <person name="Hensen N."/>
            <person name="Bonometti L."/>
            <person name="Westerberg I."/>
            <person name="Brannstrom I.O."/>
            <person name="Guillou S."/>
            <person name="Cros-Aarteil S."/>
            <person name="Calhoun S."/>
            <person name="Haridas S."/>
            <person name="Kuo A."/>
            <person name="Mondo S."/>
            <person name="Pangilinan J."/>
            <person name="Riley R."/>
            <person name="LaButti K."/>
            <person name="Andreopoulos B."/>
            <person name="Lipzen A."/>
            <person name="Chen C."/>
            <person name="Yan M."/>
            <person name="Daum C."/>
            <person name="Ng V."/>
            <person name="Clum A."/>
            <person name="Steindorff A."/>
            <person name="Ohm R.A."/>
            <person name="Martin F."/>
            <person name="Silar P."/>
            <person name="Natvig D.O."/>
            <person name="Lalanne C."/>
            <person name="Gautier V."/>
            <person name="Ament-Velasquez S.L."/>
            <person name="Kruys A."/>
            <person name="Hutchinson M.I."/>
            <person name="Powell A.J."/>
            <person name="Barry K."/>
            <person name="Miller A.N."/>
            <person name="Grigoriev I.V."/>
            <person name="Debuchy R."/>
            <person name="Gladieux P."/>
            <person name="Hiltunen Thoren M."/>
            <person name="Johannesson H."/>
        </authorList>
    </citation>
    <scope>NUCLEOTIDE SEQUENCE</scope>
    <source>
        <strain evidence="1">CBS 123565</strain>
    </source>
</reference>
<dbReference type="EMBL" id="MU853402">
    <property type="protein sequence ID" value="KAK4138074.1"/>
    <property type="molecule type" value="Genomic_DNA"/>
</dbReference>
<dbReference type="AlphaFoldDB" id="A0AAN6USC6"/>
<sequence length="187" mass="20948">MYPYLSRYLSAVQAQANPGPTHPRSLECVNGFSYSRAVLACRLQQMTQSMRETAKWPADPAGRLHAQIRILLTKRNAMLLSGTFWLLLKRIPVIAQPLIREDPAFPTPVSSEAVEFHPEGCWEPWGPTSCCRPGTRAMIMKKTPGCISVWWSNRQKRMSSRDCSLLEVTSPKTLGPGDKCYVIKGGK</sequence>
<comment type="caution">
    <text evidence="1">The sequence shown here is derived from an EMBL/GenBank/DDBJ whole genome shotgun (WGS) entry which is preliminary data.</text>
</comment>
<dbReference type="Proteomes" id="UP001304895">
    <property type="component" value="Unassembled WGS sequence"/>
</dbReference>
<accession>A0AAN6USC6</accession>
<keyword evidence="2" id="KW-1185">Reference proteome</keyword>
<organism evidence="1 2">
    <name type="scientific">Trichocladium antarcticum</name>
    <dbReference type="NCBI Taxonomy" id="1450529"/>
    <lineage>
        <taxon>Eukaryota</taxon>
        <taxon>Fungi</taxon>
        <taxon>Dikarya</taxon>
        <taxon>Ascomycota</taxon>
        <taxon>Pezizomycotina</taxon>
        <taxon>Sordariomycetes</taxon>
        <taxon>Sordariomycetidae</taxon>
        <taxon>Sordariales</taxon>
        <taxon>Chaetomiaceae</taxon>
        <taxon>Trichocladium</taxon>
    </lineage>
</organism>
<proteinExistence type="predicted"/>
<protein>
    <submittedName>
        <fullName evidence="1">Uncharacterized protein</fullName>
    </submittedName>
</protein>
<name>A0AAN6USC6_9PEZI</name>
<gene>
    <name evidence="1" type="ORF">BT67DRAFT_130890</name>
</gene>
<reference evidence="1" key="2">
    <citation type="submission" date="2023-05" db="EMBL/GenBank/DDBJ databases">
        <authorList>
            <consortium name="Lawrence Berkeley National Laboratory"/>
            <person name="Steindorff A."/>
            <person name="Hensen N."/>
            <person name="Bonometti L."/>
            <person name="Westerberg I."/>
            <person name="Brannstrom I.O."/>
            <person name="Guillou S."/>
            <person name="Cros-Aarteil S."/>
            <person name="Calhoun S."/>
            <person name="Haridas S."/>
            <person name="Kuo A."/>
            <person name="Mondo S."/>
            <person name="Pangilinan J."/>
            <person name="Riley R."/>
            <person name="Labutti K."/>
            <person name="Andreopoulos B."/>
            <person name="Lipzen A."/>
            <person name="Chen C."/>
            <person name="Yanf M."/>
            <person name="Daum C."/>
            <person name="Ng V."/>
            <person name="Clum A."/>
            <person name="Ohm R."/>
            <person name="Martin F."/>
            <person name="Silar P."/>
            <person name="Natvig D."/>
            <person name="Lalanne C."/>
            <person name="Gautier V."/>
            <person name="Ament-Velasquez S.L."/>
            <person name="Kruys A."/>
            <person name="Hutchinson M.I."/>
            <person name="Powell A.J."/>
            <person name="Barry K."/>
            <person name="Miller A.N."/>
            <person name="Grigoriev I.V."/>
            <person name="Debuchy R."/>
            <person name="Gladieux P."/>
            <person name="Thoren M.H."/>
            <person name="Johannesson H."/>
        </authorList>
    </citation>
    <scope>NUCLEOTIDE SEQUENCE</scope>
    <source>
        <strain evidence="1">CBS 123565</strain>
    </source>
</reference>
<evidence type="ECO:0000313" key="1">
    <source>
        <dbReference type="EMBL" id="KAK4138074.1"/>
    </source>
</evidence>
<evidence type="ECO:0000313" key="2">
    <source>
        <dbReference type="Proteomes" id="UP001304895"/>
    </source>
</evidence>